<feature type="transmembrane region" description="Helical" evidence="2">
    <location>
        <begin position="54"/>
        <end position="72"/>
    </location>
</feature>
<gene>
    <name evidence="3" type="ORF">UFOPK2816_00776</name>
</gene>
<keyword evidence="2" id="KW-0472">Membrane</keyword>
<proteinExistence type="predicted"/>
<dbReference type="EMBL" id="CAEZZB010000097">
    <property type="protein sequence ID" value="CAB4749974.1"/>
    <property type="molecule type" value="Genomic_DNA"/>
</dbReference>
<dbReference type="AlphaFoldDB" id="A0A6J6TTA8"/>
<accession>A0A6J6TTA8</accession>
<name>A0A6J6TTA8_9ZZZZ</name>
<organism evidence="3">
    <name type="scientific">freshwater metagenome</name>
    <dbReference type="NCBI Taxonomy" id="449393"/>
    <lineage>
        <taxon>unclassified sequences</taxon>
        <taxon>metagenomes</taxon>
        <taxon>ecological metagenomes</taxon>
    </lineage>
</organism>
<evidence type="ECO:0000256" key="1">
    <source>
        <dbReference type="SAM" id="MobiDB-lite"/>
    </source>
</evidence>
<protein>
    <submittedName>
        <fullName evidence="3">Unannotated protein</fullName>
    </submittedName>
</protein>
<reference evidence="3" key="1">
    <citation type="submission" date="2020-05" db="EMBL/GenBank/DDBJ databases">
        <authorList>
            <person name="Chiriac C."/>
            <person name="Salcher M."/>
            <person name="Ghai R."/>
            <person name="Kavagutti S V."/>
        </authorList>
    </citation>
    <scope>NUCLEOTIDE SEQUENCE</scope>
</reference>
<keyword evidence="2" id="KW-1133">Transmembrane helix</keyword>
<feature type="region of interest" description="Disordered" evidence="1">
    <location>
        <begin position="102"/>
        <end position="122"/>
    </location>
</feature>
<evidence type="ECO:0000313" key="3">
    <source>
        <dbReference type="EMBL" id="CAB4749974.1"/>
    </source>
</evidence>
<sequence length="122" mass="12729">MASALTAASILNFTSPLESVFAPIQPIALAAVFPLKLSQTQAPAPTEVFCVHVTPAGGVTFGVLIWMVVFGAEKLTSPSAKVWSGLLTLKAPIPPDVLQTSLASPDWHRQPTTVEVPHGGST</sequence>
<keyword evidence="2" id="KW-0812">Transmembrane</keyword>
<evidence type="ECO:0000256" key="2">
    <source>
        <dbReference type="SAM" id="Phobius"/>
    </source>
</evidence>